<reference evidence="6" key="2">
    <citation type="submission" date="2020-09" db="EMBL/GenBank/DDBJ databases">
        <authorList>
            <person name="Sun Q."/>
            <person name="Zhou Y."/>
        </authorList>
    </citation>
    <scope>NUCLEOTIDE SEQUENCE</scope>
    <source>
        <strain evidence="6">CGMCC 1.6333</strain>
    </source>
</reference>
<proteinExistence type="inferred from homology"/>
<keyword evidence="7" id="KW-1185">Reference proteome</keyword>
<comment type="caution">
    <text evidence="6">The sequence shown here is derived from an EMBL/GenBank/DDBJ whole genome shotgun (WGS) entry which is preliminary data.</text>
</comment>
<keyword evidence="3" id="KW-0547">Nucleotide-binding</keyword>
<dbReference type="Gene3D" id="3.40.50.300">
    <property type="entry name" value="P-loop containing nucleotide triphosphate hydrolases"/>
    <property type="match status" value="1"/>
</dbReference>
<accession>A0A917TXG1</accession>
<dbReference type="GO" id="GO:0005524">
    <property type="term" value="F:ATP binding"/>
    <property type="evidence" value="ECO:0007669"/>
    <property type="project" value="UniProtKB-KW"/>
</dbReference>
<evidence type="ECO:0000313" key="6">
    <source>
        <dbReference type="EMBL" id="GGM42921.1"/>
    </source>
</evidence>
<gene>
    <name evidence="6" type="ORF">GCM10011351_31070</name>
</gene>
<dbReference type="OrthoDB" id="9804819at2"/>
<dbReference type="PROSITE" id="PS00211">
    <property type="entry name" value="ABC_TRANSPORTER_1"/>
    <property type="match status" value="1"/>
</dbReference>
<feature type="domain" description="ABC transporter" evidence="5">
    <location>
        <begin position="4"/>
        <end position="231"/>
    </location>
</feature>
<reference evidence="6" key="1">
    <citation type="journal article" date="2014" name="Int. J. Syst. Evol. Microbiol.">
        <title>Complete genome sequence of Corynebacterium casei LMG S-19264T (=DSM 44701T), isolated from a smear-ripened cheese.</title>
        <authorList>
            <consortium name="US DOE Joint Genome Institute (JGI-PGF)"/>
            <person name="Walter F."/>
            <person name="Albersmeier A."/>
            <person name="Kalinowski J."/>
            <person name="Ruckert C."/>
        </authorList>
    </citation>
    <scope>NUCLEOTIDE SEQUENCE</scope>
    <source>
        <strain evidence="6">CGMCC 1.6333</strain>
    </source>
</reference>
<dbReference type="GO" id="GO:0016887">
    <property type="term" value="F:ATP hydrolysis activity"/>
    <property type="evidence" value="ECO:0007669"/>
    <property type="project" value="InterPro"/>
</dbReference>
<dbReference type="InterPro" id="IPR003593">
    <property type="entry name" value="AAA+_ATPase"/>
</dbReference>
<dbReference type="RefSeq" id="WP_117157234.1">
    <property type="nucleotide sequence ID" value="NZ_BMLG01000032.1"/>
</dbReference>
<evidence type="ECO:0000259" key="5">
    <source>
        <dbReference type="PROSITE" id="PS50893"/>
    </source>
</evidence>
<dbReference type="SMART" id="SM00382">
    <property type="entry name" value="AAA"/>
    <property type="match status" value="1"/>
</dbReference>
<sequence length="292" mass="32773">MSSIVVKGLTKHFKQNTALDNISLNIKGTYGLLGPNGAGKTTLIRTIATLLPISKGQITYGKISWEDSKEVRRRIGYLPQHFSMYQNIKMIECLNHLAILKGVIDKKHRTEELEKIIHQVNLYDHKDKKIKQLSGGMLRRVGIAQALIGNPEILIVDEPTAGLDIEERVRFRSLLRSIGKNRIVIISTHIVEDLELACDNIGVLKNGKVLAEGKRENISNFADGKIWEVQVAMDEIESLGNNFTIISSKQINNNYTVRLLSDKQPLNTANLVEPRLEDGYLALIRNDEIEAS</sequence>
<dbReference type="PANTHER" id="PTHR43335:SF2">
    <property type="entry name" value="ABC TRANSPORTER, ATP-BINDING PROTEIN"/>
    <property type="match status" value="1"/>
</dbReference>
<dbReference type="SUPFAM" id="SSF52540">
    <property type="entry name" value="P-loop containing nucleoside triphosphate hydrolases"/>
    <property type="match status" value="1"/>
</dbReference>
<dbReference type="PANTHER" id="PTHR43335">
    <property type="entry name" value="ABC TRANSPORTER, ATP-BINDING PROTEIN"/>
    <property type="match status" value="1"/>
</dbReference>
<comment type="similarity">
    <text evidence="1">Belongs to the ABC transporter superfamily.</text>
</comment>
<dbReference type="AlphaFoldDB" id="A0A917TXG1"/>
<protein>
    <submittedName>
        <fullName evidence="6">ABC transporter ATP-binding protein</fullName>
    </submittedName>
</protein>
<evidence type="ECO:0000256" key="4">
    <source>
        <dbReference type="ARBA" id="ARBA00022840"/>
    </source>
</evidence>
<dbReference type="Pfam" id="PF00005">
    <property type="entry name" value="ABC_tran"/>
    <property type="match status" value="1"/>
</dbReference>
<evidence type="ECO:0000256" key="3">
    <source>
        <dbReference type="ARBA" id="ARBA00022741"/>
    </source>
</evidence>
<dbReference type="InterPro" id="IPR027417">
    <property type="entry name" value="P-loop_NTPase"/>
</dbReference>
<dbReference type="InterPro" id="IPR003439">
    <property type="entry name" value="ABC_transporter-like_ATP-bd"/>
</dbReference>
<keyword evidence="4 6" id="KW-0067">ATP-binding</keyword>
<evidence type="ECO:0000256" key="1">
    <source>
        <dbReference type="ARBA" id="ARBA00005417"/>
    </source>
</evidence>
<evidence type="ECO:0000256" key="2">
    <source>
        <dbReference type="ARBA" id="ARBA00022448"/>
    </source>
</evidence>
<dbReference type="EMBL" id="BMLG01000032">
    <property type="protein sequence ID" value="GGM42921.1"/>
    <property type="molecule type" value="Genomic_DNA"/>
</dbReference>
<dbReference type="Proteomes" id="UP000618460">
    <property type="component" value="Unassembled WGS sequence"/>
</dbReference>
<dbReference type="InterPro" id="IPR017871">
    <property type="entry name" value="ABC_transporter-like_CS"/>
</dbReference>
<dbReference type="CDD" id="cd03264">
    <property type="entry name" value="ABC_drug_resistance_like"/>
    <property type="match status" value="1"/>
</dbReference>
<organism evidence="6 7">
    <name type="scientific">Paraliobacillus quinghaiensis</name>
    <dbReference type="NCBI Taxonomy" id="470815"/>
    <lineage>
        <taxon>Bacteria</taxon>
        <taxon>Bacillati</taxon>
        <taxon>Bacillota</taxon>
        <taxon>Bacilli</taxon>
        <taxon>Bacillales</taxon>
        <taxon>Bacillaceae</taxon>
        <taxon>Paraliobacillus</taxon>
    </lineage>
</organism>
<name>A0A917TXG1_9BACI</name>
<dbReference type="PROSITE" id="PS50893">
    <property type="entry name" value="ABC_TRANSPORTER_2"/>
    <property type="match status" value="1"/>
</dbReference>
<evidence type="ECO:0000313" key="7">
    <source>
        <dbReference type="Proteomes" id="UP000618460"/>
    </source>
</evidence>
<keyword evidence="2" id="KW-0813">Transport</keyword>